<organism evidence="8 9">
    <name type="scientific">Paenibacillus phyllosphaerae</name>
    <dbReference type="NCBI Taxonomy" id="274593"/>
    <lineage>
        <taxon>Bacteria</taxon>
        <taxon>Bacillati</taxon>
        <taxon>Bacillota</taxon>
        <taxon>Bacilli</taxon>
        <taxon>Bacillales</taxon>
        <taxon>Paenibacillaceae</taxon>
        <taxon>Paenibacillus</taxon>
    </lineage>
</organism>
<feature type="transmembrane region" description="Helical" evidence="6">
    <location>
        <begin position="183"/>
        <end position="201"/>
    </location>
</feature>
<evidence type="ECO:0000313" key="9">
    <source>
        <dbReference type="Proteomes" id="UP000570361"/>
    </source>
</evidence>
<dbReference type="Proteomes" id="UP000570361">
    <property type="component" value="Unassembled WGS sequence"/>
</dbReference>
<proteinExistence type="inferred from homology"/>
<keyword evidence="9" id="KW-1185">Reference proteome</keyword>
<gene>
    <name evidence="8" type="ORF">FHS18_002306</name>
</gene>
<evidence type="ECO:0000256" key="5">
    <source>
        <dbReference type="ARBA" id="ARBA00023136"/>
    </source>
</evidence>
<dbReference type="EMBL" id="JACHXK010000004">
    <property type="protein sequence ID" value="MBB3110239.1"/>
    <property type="molecule type" value="Genomic_DNA"/>
</dbReference>
<name>A0A7W5AWS4_9BACL</name>
<reference evidence="8 9" key="1">
    <citation type="submission" date="2020-08" db="EMBL/GenBank/DDBJ databases">
        <title>Genomic Encyclopedia of Type Strains, Phase III (KMG-III): the genomes of soil and plant-associated and newly described type strains.</title>
        <authorList>
            <person name="Whitman W."/>
        </authorList>
    </citation>
    <scope>NUCLEOTIDE SEQUENCE [LARGE SCALE GENOMIC DNA]</scope>
    <source>
        <strain evidence="8 9">CECT 5862</strain>
    </source>
</reference>
<evidence type="ECO:0000256" key="3">
    <source>
        <dbReference type="ARBA" id="ARBA00022692"/>
    </source>
</evidence>
<feature type="transmembrane region" description="Helical" evidence="6">
    <location>
        <begin position="150"/>
        <end position="171"/>
    </location>
</feature>
<keyword evidence="3 6" id="KW-0812">Transmembrane</keyword>
<evidence type="ECO:0000256" key="6">
    <source>
        <dbReference type="RuleBase" id="RU366058"/>
    </source>
</evidence>
<dbReference type="InterPro" id="IPR032816">
    <property type="entry name" value="VTT_dom"/>
</dbReference>
<evidence type="ECO:0000313" key="8">
    <source>
        <dbReference type="EMBL" id="MBB3110239.1"/>
    </source>
</evidence>
<evidence type="ECO:0000256" key="1">
    <source>
        <dbReference type="ARBA" id="ARBA00004651"/>
    </source>
</evidence>
<evidence type="ECO:0000259" key="7">
    <source>
        <dbReference type="Pfam" id="PF09335"/>
    </source>
</evidence>
<protein>
    <recommendedName>
        <fullName evidence="6">TVP38/TMEM64 family membrane protein</fullName>
    </recommendedName>
</protein>
<dbReference type="RefSeq" id="WP_183600069.1">
    <property type="nucleotide sequence ID" value="NZ_JACHXK010000004.1"/>
</dbReference>
<dbReference type="InterPro" id="IPR015414">
    <property type="entry name" value="TMEM64"/>
</dbReference>
<feature type="transmembrane region" description="Helical" evidence="6">
    <location>
        <begin position="34"/>
        <end position="50"/>
    </location>
</feature>
<dbReference type="AlphaFoldDB" id="A0A7W5AWS4"/>
<evidence type="ECO:0000256" key="2">
    <source>
        <dbReference type="ARBA" id="ARBA00022475"/>
    </source>
</evidence>
<dbReference type="Pfam" id="PF09335">
    <property type="entry name" value="VTT_dom"/>
    <property type="match status" value="1"/>
</dbReference>
<comment type="subcellular location">
    <subcellularLocation>
        <location evidence="1 6">Cell membrane</location>
        <topology evidence="1 6">Multi-pass membrane protein</topology>
    </subcellularLocation>
</comment>
<feature type="transmembrane region" description="Helical" evidence="6">
    <location>
        <begin position="120"/>
        <end position="138"/>
    </location>
</feature>
<dbReference type="PANTHER" id="PTHR12677:SF59">
    <property type="entry name" value="GOLGI APPARATUS MEMBRANE PROTEIN TVP38-RELATED"/>
    <property type="match status" value="1"/>
</dbReference>
<dbReference type="PANTHER" id="PTHR12677">
    <property type="entry name" value="GOLGI APPARATUS MEMBRANE PROTEIN TVP38-RELATED"/>
    <property type="match status" value="1"/>
</dbReference>
<comment type="caution">
    <text evidence="6">Lacks conserved residue(s) required for the propagation of feature annotation.</text>
</comment>
<keyword evidence="2 6" id="KW-1003">Cell membrane</keyword>
<keyword evidence="5 6" id="KW-0472">Membrane</keyword>
<sequence length="211" mass="23660">MKNWKAALLILFAVTLWLLNHHYFHFTPGGVRDAILSFGVWAPAIYILVYTIRPLLFFPASILCLAGGLAFGPVWGTIYTLFGFTGDSILVFLLARRFGNRFIRSEHPQLAMWKERLSRHGFWTVFTLRLIPVIPFDVTSLAAGLSRLPFLPYVVSTVLGTIPVTVAYSYLGSSLHAGIGKQFIVALVIVLLLALLPLWWMKRRAKNSVNG</sequence>
<comment type="similarity">
    <text evidence="6">Belongs to the TVP38/TMEM64 family.</text>
</comment>
<evidence type="ECO:0000256" key="4">
    <source>
        <dbReference type="ARBA" id="ARBA00022989"/>
    </source>
</evidence>
<accession>A0A7W5AWS4</accession>
<comment type="caution">
    <text evidence="8">The sequence shown here is derived from an EMBL/GenBank/DDBJ whole genome shotgun (WGS) entry which is preliminary data.</text>
</comment>
<dbReference type="GO" id="GO:0005886">
    <property type="term" value="C:plasma membrane"/>
    <property type="evidence" value="ECO:0007669"/>
    <property type="project" value="UniProtKB-SubCell"/>
</dbReference>
<keyword evidence="4 6" id="KW-1133">Transmembrane helix</keyword>
<feature type="domain" description="VTT" evidence="7">
    <location>
        <begin position="58"/>
        <end position="173"/>
    </location>
</feature>